<dbReference type="EMBL" id="JBHTAR010000011">
    <property type="protein sequence ID" value="MFC7200875.1"/>
    <property type="molecule type" value="Genomic_DNA"/>
</dbReference>
<reference evidence="2 3" key="1">
    <citation type="journal article" date="2019" name="Int. J. Syst. Evol. Microbiol.">
        <title>The Global Catalogue of Microorganisms (GCM) 10K type strain sequencing project: providing services to taxonomists for standard genome sequencing and annotation.</title>
        <authorList>
            <consortium name="The Broad Institute Genomics Platform"/>
            <consortium name="The Broad Institute Genome Sequencing Center for Infectious Disease"/>
            <person name="Wu L."/>
            <person name="Ma J."/>
        </authorList>
    </citation>
    <scope>NUCLEOTIDE SEQUENCE [LARGE SCALE GENOMIC DNA]</scope>
    <source>
        <strain evidence="2 3">XZGYJ-43</strain>
    </source>
</reference>
<protein>
    <submittedName>
        <fullName evidence="2">Uncharacterized protein</fullName>
    </submittedName>
</protein>
<accession>A0ABD5Z783</accession>
<evidence type="ECO:0000313" key="3">
    <source>
        <dbReference type="Proteomes" id="UP001596447"/>
    </source>
</evidence>
<evidence type="ECO:0000256" key="1">
    <source>
        <dbReference type="SAM" id="MobiDB-lite"/>
    </source>
</evidence>
<comment type="caution">
    <text evidence="2">The sequence shown here is derived from an EMBL/GenBank/DDBJ whole genome shotgun (WGS) entry which is preliminary data.</text>
</comment>
<dbReference type="Proteomes" id="UP001596447">
    <property type="component" value="Unassembled WGS sequence"/>
</dbReference>
<feature type="compositionally biased region" description="Polar residues" evidence="1">
    <location>
        <begin position="1"/>
        <end position="11"/>
    </location>
</feature>
<keyword evidence="3" id="KW-1185">Reference proteome</keyword>
<dbReference type="RefSeq" id="WP_279527638.1">
    <property type="nucleotide sequence ID" value="NZ_CP122312.1"/>
</dbReference>
<organism evidence="2 3">
    <name type="scientific">Halospeciosus flavus</name>
    <dbReference type="NCBI Taxonomy" id="3032283"/>
    <lineage>
        <taxon>Archaea</taxon>
        <taxon>Methanobacteriati</taxon>
        <taxon>Methanobacteriota</taxon>
        <taxon>Stenosarchaea group</taxon>
        <taxon>Halobacteria</taxon>
        <taxon>Halobacteriales</taxon>
        <taxon>Halobacteriaceae</taxon>
        <taxon>Halospeciosus</taxon>
    </lineage>
</organism>
<name>A0ABD5Z783_9EURY</name>
<dbReference type="AlphaFoldDB" id="A0ABD5Z783"/>
<feature type="region of interest" description="Disordered" evidence="1">
    <location>
        <begin position="1"/>
        <end position="46"/>
    </location>
</feature>
<gene>
    <name evidence="2" type="ORF">ACFQJ9_15915</name>
</gene>
<sequence length="46" mass="4957">MSDGHYTQRQYGSFGDTPRDEESDGPTSDTPGRESPDGPQVAVEAE</sequence>
<evidence type="ECO:0000313" key="2">
    <source>
        <dbReference type="EMBL" id="MFC7200875.1"/>
    </source>
</evidence>
<proteinExistence type="predicted"/>